<evidence type="ECO:0000313" key="2">
    <source>
        <dbReference type="Proteomes" id="UP000292302"/>
    </source>
</evidence>
<dbReference type="GO" id="GO:0070573">
    <property type="term" value="F:metallodipeptidase activity"/>
    <property type="evidence" value="ECO:0007669"/>
    <property type="project" value="InterPro"/>
</dbReference>
<dbReference type="InterPro" id="IPR000180">
    <property type="entry name" value="Dipep_AS"/>
</dbReference>
<gene>
    <name evidence="1" type="ORF">DNK06_02055</name>
</gene>
<dbReference type="PROSITE" id="PS00869">
    <property type="entry name" value="RENAL_DIPEPTIDASE_1"/>
    <property type="match status" value="1"/>
</dbReference>
<dbReference type="PANTHER" id="PTHR10443:SF12">
    <property type="entry name" value="DIPEPTIDASE"/>
    <property type="match status" value="1"/>
</dbReference>
<evidence type="ECO:0000313" key="1">
    <source>
        <dbReference type="EMBL" id="TBU83249.1"/>
    </source>
</evidence>
<dbReference type="Proteomes" id="UP000292302">
    <property type="component" value="Unassembled WGS sequence"/>
</dbReference>
<dbReference type="OrthoDB" id="9804920at2"/>
<dbReference type="Gene3D" id="3.20.20.140">
    <property type="entry name" value="Metal-dependent hydrolases"/>
    <property type="match status" value="1"/>
</dbReference>
<dbReference type="SUPFAM" id="SSF51556">
    <property type="entry name" value="Metallo-dependent hydrolases"/>
    <property type="match status" value="1"/>
</dbReference>
<dbReference type="InterPro" id="IPR008257">
    <property type="entry name" value="Pept_M19"/>
</dbReference>
<protein>
    <submittedName>
        <fullName evidence="1">Membrane dipeptidase</fullName>
    </submittedName>
</protein>
<sequence length="324" mass="35507">MNAAVSRPLIWDNHGCMPLRPGDTSYMERLAAVRAAGVSVLSINVAFGDDDIEKAMRMLATFRQWLSMRSEDYCLARSVDDIRRAHAQGRLAIVFDIEGADAISGSLEMLSLYYELGVRWMLLTYNRNNRYAGGCHDTDTGLTTAGKALIEEMARVGMVVCASHAGPVSALSIIDTSPHPVIFSHSNVRAVHAHPRNISDEAILACARRGGVIGLSGIGLFLGTKEQLTKTLAEHIDHVVQRVGIDHVGLGLDHVFDIRELEEYLASRDKTFPAEGGYEQLREMLSPADIPQLAEHLSARGYDSASLAKVLGGNWTRIAEQVWK</sequence>
<reference evidence="1 2" key="1">
    <citation type="submission" date="2018-06" db="EMBL/GenBank/DDBJ databases">
        <title>Three novel Pseudomonas species isolated from symptomatic oak.</title>
        <authorList>
            <person name="Bueno-Gonzalez V."/>
            <person name="Brady C."/>
        </authorList>
    </citation>
    <scope>NUCLEOTIDE SEQUENCE [LARGE SCALE GENOMIC DNA]</scope>
    <source>
        <strain evidence="1 2">P9A</strain>
    </source>
</reference>
<dbReference type="PROSITE" id="PS51365">
    <property type="entry name" value="RENAL_DIPEPTIDASE_2"/>
    <property type="match status" value="1"/>
</dbReference>
<name>A0A4Q9QR04_9GAMM</name>
<dbReference type="Pfam" id="PF01244">
    <property type="entry name" value="Peptidase_M19"/>
    <property type="match status" value="1"/>
</dbReference>
<dbReference type="EMBL" id="QJUI01000002">
    <property type="protein sequence ID" value="TBU83249.1"/>
    <property type="molecule type" value="Genomic_DNA"/>
</dbReference>
<accession>A0A4Q9QR04</accession>
<dbReference type="RefSeq" id="WP_131178394.1">
    <property type="nucleotide sequence ID" value="NZ_QJUI01000002.1"/>
</dbReference>
<dbReference type="PANTHER" id="PTHR10443">
    <property type="entry name" value="MICROSOMAL DIPEPTIDASE"/>
    <property type="match status" value="1"/>
</dbReference>
<dbReference type="InterPro" id="IPR032466">
    <property type="entry name" value="Metal_Hydrolase"/>
</dbReference>
<organism evidence="1 2">
    <name type="scientific">Phytopseudomonas daroniae</name>
    <dbReference type="NCBI Taxonomy" id="2487519"/>
    <lineage>
        <taxon>Bacteria</taxon>
        <taxon>Pseudomonadati</taxon>
        <taxon>Pseudomonadota</taxon>
        <taxon>Gammaproteobacteria</taxon>
        <taxon>Pseudomonadales</taxon>
        <taxon>Pseudomonadaceae</taxon>
        <taxon>Phytopseudomonas</taxon>
    </lineage>
</organism>
<dbReference type="AlphaFoldDB" id="A0A4Q9QR04"/>
<keyword evidence="2" id="KW-1185">Reference proteome</keyword>
<proteinExistence type="predicted"/>
<dbReference type="GO" id="GO:0006508">
    <property type="term" value="P:proteolysis"/>
    <property type="evidence" value="ECO:0007669"/>
    <property type="project" value="InterPro"/>
</dbReference>
<comment type="caution">
    <text evidence="1">The sequence shown here is derived from an EMBL/GenBank/DDBJ whole genome shotgun (WGS) entry which is preliminary data.</text>
</comment>